<protein>
    <submittedName>
        <fullName evidence="2">Uncharacterized protein</fullName>
    </submittedName>
</protein>
<reference evidence="2 3" key="1">
    <citation type="submission" date="2024-05" db="EMBL/GenBank/DDBJ databases">
        <title>Achromobacter denitrificans. BP1, complete genome.</title>
        <authorList>
            <person name="Zhang B."/>
        </authorList>
    </citation>
    <scope>NUCLEOTIDE SEQUENCE [LARGE SCALE GENOMIC DNA]</scope>
    <source>
        <strain evidence="2 3">BP1</strain>
    </source>
</reference>
<evidence type="ECO:0000313" key="3">
    <source>
        <dbReference type="Proteomes" id="UP001446337"/>
    </source>
</evidence>
<evidence type="ECO:0000256" key="1">
    <source>
        <dbReference type="SAM" id="MobiDB-lite"/>
    </source>
</evidence>
<feature type="compositionally biased region" description="Low complexity" evidence="1">
    <location>
        <begin position="18"/>
        <end position="27"/>
    </location>
</feature>
<gene>
    <name evidence="2" type="ORF">AAIK43_26285</name>
</gene>
<sequence length="65" mass="6499">MMIRQISPGPALTPEPQPAAAATPAAEAATAAAASPAPADVRDALAGALPAWDLLPASPFIRRVK</sequence>
<dbReference type="RefSeq" id="WP_062680949.1">
    <property type="nucleotide sequence ID" value="NZ_CADIJN010000010.1"/>
</dbReference>
<evidence type="ECO:0000313" key="2">
    <source>
        <dbReference type="EMBL" id="XAN14873.1"/>
    </source>
</evidence>
<name>A0ABZ3G2K7_ACHDE</name>
<proteinExistence type="predicted"/>
<accession>A0ABZ3G2K7</accession>
<dbReference type="GeneID" id="92843402"/>
<feature type="region of interest" description="Disordered" evidence="1">
    <location>
        <begin position="1"/>
        <end position="27"/>
    </location>
</feature>
<organism evidence="2 3">
    <name type="scientific">Achromobacter denitrificans</name>
    <name type="common">Alcaligenes denitrificans</name>
    <dbReference type="NCBI Taxonomy" id="32002"/>
    <lineage>
        <taxon>Bacteria</taxon>
        <taxon>Pseudomonadati</taxon>
        <taxon>Pseudomonadota</taxon>
        <taxon>Betaproteobacteria</taxon>
        <taxon>Burkholderiales</taxon>
        <taxon>Alcaligenaceae</taxon>
        <taxon>Achromobacter</taxon>
    </lineage>
</organism>
<dbReference type="EMBL" id="CP154792">
    <property type="protein sequence ID" value="XAN14873.1"/>
    <property type="molecule type" value="Genomic_DNA"/>
</dbReference>
<dbReference type="Proteomes" id="UP001446337">
    <property type="component" value="Chromosome"/>
</dbReference>
<keyword evidence="3" id="KW-1185">Reference proteome</keyword>